<reference evidence="3 4" key="1">
    <citation type="submission" date="2023-05" db="EMBL/GenBank/DDBJ databases">
        <title>Novel species of genus Flectobacillus isolated from stream in China.</title>
        <authorList>
            <person name="Lu H."/>
        </authorList>
    </citation>
    <scope>NUCLEOTIDE SEQUENCE [LARGE SCALE GENOMIC DNA]</scope>
    <source>
        <strain evidence="3 4">DC10W</strain>
    </source>
</reference>
<organism evidence="3 4">
    <name type="scientific">Flectobacillus longus</name>
    <dbReference type="NCBI Taxonomy" id="2984207"/>
    <lineage>
        <taxon>Bacteria</taxon>
        <taxon>Pseudomonadati</taxon>
        <taxon>Bacteroidota</taxon>
        <taxon>Cytophagia</taxon>
        <taxon>Cytophagales</taxon>
        <taxon>Flectobacillaceae</taxon>
        <taxon>Flectobacillus</taxon>
    </lineage>
</organism>
<dbReference type="InterPro" id="IPR027417">
    <property type="entry name" value="P-loop_NTPase"/>
</dbReference>
<keyword evidence="4" id="KW-1185">Reference proteome</keyword>
<dbReference type="PIRSF" id="PIRSF034888">
    <property type="entry name" value="P-loop_UCP034888"/>
    <property type="match status" value="1"/>
</dbReference>
<dbReference type="PANTHER" id="PTHR43581:SF2">
    <property type="entry name" value="EXCINUCLEASE ATPASE SUBUNIT"/>
    <property type="match status" value="1"/>
</dbReference>
<comment type="caution">
    <text evidence="3">The sequence shown here is derived from an EMBL/GenBank/DDBJ whole genome shotgun (WGS) entry which is preliminary data.</text>
</comment>
<proteinExistence type="predicted"/>
<dbReference type="Pfam" id="PF12476">
    <property type="entry name" value="DUF3696"/>
    <property type="match status" value="1"/>
</dbReference>
<dbReference type="InterPro" id="IPR051396">
    <property type="entry name" value="Bact_Antivir_Def_Nuclease"/>
</dbReference>
<protein>
    <submittedName>
        <fullName evidence="3">DUF3696 domain-containing protein</fullName>
    </submittedName>
</protein>
<evidence type="ECO:0000259" key="2">
    <source>
        <dbReference type="Pfam" id="PF13175"/>
    </source>
</evidence>
<dbReference type="Gene3D" id="3.40.50.300">
    <property type="entry name" value="P-loop containing nucleotide triphosphate hydrolases"/>
    <property type="match status" value="1"/>
</dbReference>
<feature type="domain" description="Endonuclease GajA/Old nuclease/RecF-like AAA" evidence="2">
    <location>
        <begin position="9"/>
        <end position="383"/>
    </location>
</feature>
<dbReference type="InterPro" id="IPR022532">
    <property type="entry name" value="DUF3696"/>
</dbReference>
<sequence length="450" mass="51775">MKKRNEFNMLVNRWSLKDFKCFEEVDIEFGKITLLTGANSSGKSSLIYALLGIMQSRPFPEFFALNGKLVNMGGFEDVIRKKSEAKYFEINITIGEKRCFARWNQNDFNEQPELVECIYQEKDFIKKIVVEKDGNLIITLRIEKGKLNKIQDIGRGSISKSFLRKFKDQALNFSITDSEVEVINKNNFNILSENADYIELQYIISRLNILSSFSLFPLPIFVGHEFLGFNYIGSFRLPPERTYYSKPNASLIGVNGEGYIDQIISWEEHDRELLDNLIYEIKELGLLSHIETNRMKGGRFEVNVKTNKNSSFASLTDVGFGISQFLPIIVADFQLNEASCLAVSQPEIHLHPKIQATLGEYFARQIKKTEKQYIVETHSEYLINRLRLLIVKGELNPEDVKLYYMENDGDKTTTYKIELTTDGQIKNAPQGFFDTYEMDVMDIALFASAQ</sequence>
<dbReference type="Pfam" id="PF13175">
    <property type="entry name" value="AAA_15"/>
    <property type="match status" value="1"/>
</dbReference>
<dbReference type="InterPro" id="IPR041685">
    <property type="entry name" value="AAA_GajA/Old/RecF-like"/>
</dbReference>
<dbReference type="InterPro" id="IPR014592">
    <property type="entry name" value="P-loop_UCP034888"/>
</dbReference>
<evidence type="ECO:0000313" key="3">
    <source>
        <dbReference type="EMBL" id="MDI9862764.1"/>
    </source>
</evidence>
<dbReference type="RefSeq" id="WP_283368127.1">
    <property type="nucleotide sequence ID" value="NZ_JASHID010000001.1"/>
</dbReference>
<dbReference type="Proteomes" id="UP001236569">
    <property type="component" value="Unassembled WGS sequence"/>
</dbReference>
<dbReference type="SUPFAM" id="SSF52540">
    <property type="entry name" value="P-loop containing nucleoside triphosphate hydrolases"/>
    <property type="match status" value="1"/>
</dbReference>
<dbReference type="EMBL" id="JASHID010000001">
    <property type="protein sequence ID" value="MDI9862764.1"/>
    <property type="molecule type" value="Genomic_DNA"/>
</dbReference>
<evidence type="ECO:0000313" key="4">
    <source>
        <dbReference type="Proteomes" id="UP001236569"/>
    </source>
</evidence>
<evidence type="ECO:0000259" key="1">
    <source>
        <dbReference type="Pfam" id="PF12476"/>
    </source>
</evidence>
<feature type="domain" description="DUF3696" evidence="1">
    <location>
        <begin position="395"/>
        <end position="442"/>
    </location>
</feature>
<dbReference type="PANTHER" id="PTHR43581">
    <property type="entry name" value="ATP/GTP PHOSPHATASE"/>
    <property type="match status" value="1"/>
</dbReference>
<gene>
    <name evidence="3" type="ORF">QM480_00405</name>
</gene>
<name>A0ABT6YH45_9BACT</name>
<accession>A0ABT6YH45</accession>